<keyword evidence="3" id="KW-1185">Reference proteome</keyword>
<evidence type="ECO:0000313" key="3">
    <source>
        <dbReference type="Proteomes" id="UP001418637"/>
    </source>
</evidence>
<dbReference type="RefSeq" id="WP_346337431.1">
    <property type="nucleotide sequence ID" value="NZ_JBBYXI010000003.1"/>
</dbReference>
<protein>
    <recommendedName>
        <fullName evidence="4">Terminase small subunit</fullName>
    </recommendedName>
</protein>
<organism evidence="2 3">
    <name type="scientific">Hohaiivirga grylli</name>
    <dbReference type="NCBI Taxonomy" id="3133970"/>
    <lineage>
        <taxon>Bacteria</taxon>
        <taxon>Pseudomonadati</taxon>
        <taxon>Pseudomonadota</taxon>
        <taxon>Alphaproteobacteria</taxon>
        <taxon>Hyphomicrobiales</taxon>
        <taxon>Methylobacteriaceae</taxon>
        <taxon>Hohaiivirga</taxon>
    </lineage>
</organism>
<dbReference type="EMBL" id="JBBYXI010000003">
    <property type="protein sequence ID" value="MEN3931401.1"/>
    <property type="molecule type" value="Genomic_DNA"/>
</dbReference>
<evidence type="ECO:0000313" key="2">
    <source>
        <dbReference type="EMBL" id="MEN3931401.1"/>
    </source>
</evidence>
<proteinExistence type="predicted"/>
<gene>
    <name evidence="2" type="ORF">WJT86_10070</name>
</gene>
<feature type="region of interest" description="Disordered" evidence="1">
    <location>
        <begin position="120"/>
        <end position="140"/>
    </location>
</feature>
<feature type="compositionally biased region" description="Basic and acidic residues" evidence="1">
    <location>
        <begin position="120"/>
        <end position="129"/>
    </location>
</feature>
<evidence type="ECO:0000256" key="1">
    <source>
        <dbReference type="SAM" id="MobiDB-lite"/>
    </source>
</evidence>
<dbReference type="Proteomes" id="UP001418637">
    <property type="component" value="Unassembled WGS sequence"/>
</dbReference>
<reference evidence="2 3" key="1">
    <citation type="submission" date="2024-04" db="EMBL/GenBank/DDBJ databases">
        <title>A novel species isolated from cricket.</title>
        <authorList>
            <person name="Wang H.-C."/>
        </authorList>
    </citation>
    <scope>NUCLEOTIDE SEQUENCE [LARGE SCALE GENOMIC DNA]</scope>
    <source>
        <strain evidence="2 3">WL0021</strain>
    </source>
</reference>
<dbReference type="Gene3D" id="1.10.10.1400">
    <property type="entry name" value="Terminase, small subunit, N-terminal DNA-binding domain, HTH motif"/>
    <property type="match status" value="1"/>
</dbReference>
<dbReference type="InterPro" id="IPR038713">
    <property type="entry name" value="Terminase_Gp1_N_sf"/>
</dbReference>
<accession>A0ABV0BMI9</accession>
<name>A0ABV0BMI9_9HYPH</name>
<comment type="caution">
    <text evidence="2">The sequence shown here is derived from an EMBL/GenBank/DDBJ whole genome shotgun (WGS) entry which is preliminary data.</text>
</comment>
<evidence type="ECO:0008006" key="4">
    <source>
        <dbReference type="Google" id="ProtNLM"/>
    </source>
</evidence>
<sequence>MAKLKNQRHERFAQALAMDWGAEEAFRLAGYKEKGTAAEKRLSDLQNDQSILERIHEISSGVTQNNSVTIAMLTEGLLRIARECEASEAATAKNVARGAYMDIAKLNGFVKERVESKNTNRTITDKPLNDEEWAQKYATE</sequence>